<dbReference type="EMBL" id="JBHTHM010002976">
    <property type="protein sequence ID" value="MFD0788658.1"/>
    <property type="molecule type" value="Genomic_DNA"/>
</dbReference>
<comment type="caution">
    <text evidence="5">The sequence shown here is derived from an EMBL/GenBank/DDBJ whole genome shotgun (WGS) entry which is preliminary data.</text>
</comment>
<feature type="compositionally biased region" description="Basic and acidic residues" evidence="4">
    <location>
        <begin position="15"/>
        <end position="28"/>
    </location>
</feature>
<dbReference type="Gene3D" id="1.10.287.130">
    <property type="match status" value="1"/>
</dbReference>
<gene>
    <name evidence="5" type="ORF">ACFQZ8_32480</name>
</gene>
<dbReference type="EC" id="2.7.13.3" evidence="3"/>
<keyword evidence="6" id="KW-1185">Reference proteome</keyword>
<feature type="region of interest" description="Disordered" evidence="4">
    <location>
        <begin position="1"/>
        <end position="28"/>
    </location>
</feature>
<protein>
    <recommendedName>
        <fullName evidence="3">histidine kinase</fullName>
        <ecNumber evidence="3">2.7.13.3</ecNumber>
    </recommendedName>
</protein>
<organism evidence="5 6">
    <name type="scientific">Micromonospora azadirachtae</name>
    <dbReference type="NCBI Taxonomy" id="1970735"/>
    <lineage>
        <taxon>Bacteria</taxon>
        <taxon>Bacillati</taxon>
        <taxon>Actinomycetota</taxon>
        <taxon>Actinomycetes</taxon>
        <taxon>Micromonosporales</taxon>
        <taxon>Micromonosporaceae</taxon>
        <taxon>Micromonospora</taxon>
    </lineage>
</organism>
<comment type="catalytic activity">
    <reaction evidence="1">
        <text>ATP + protein L-histidine = ADP + protein N-phospho-L-histidine.</text>
        <dbReference type="EC" id="2.7.13.3"/>
    </reaction>
</comment>
<evidence type="ECO:0000313" key="5">
    <source>
        <dbReference type="EMBL" id="MFD0788658.1"/>
    </source>
</evidence>
<comment type="subcellular location">
    <subcellularLocation>
        <location evidence="2">Cell membrane</location>
    </subcellularLocation>
</comment>
<proteinExistence type="predicted"/>
<dbReference type="SUPFAM" id="SSF47384">
    <property type="entry name" value="Homodimeric domain of signal transducing histidine kinase"/>
    <property type="match status" value="1"/>
</dbReference>
<evidence type="ECO:0000256" key="1">
    <source>
        <dbReference type="ARBA" id="ARBA00000085"/>
    </source>
</evidence>
<evidence type="ECO:0000256" key="2">
    <source>
        <dbReference type="ARBA" id="ARBA00004236"/>
    </source>
</evidence>
<evidence type="ECO:0000256" key="4">
    <source>
        <dbReference type="SAM" id="MobiDB-lite"/>
    </source>
</evidence>
<dbReference type="InterPro" id="IPR036097">
    <property type="entry name" value="HisK_dim/P_sf"/>
</dbReference>
<dbReference type="Proteomes" id="UP001597053">
    <property type="component" value="Unassembled WGS sequence"/>
</dbReference>
<evidence type="ECO:0000313" key="6">
    <source>
        <dbReference type="Proteomes" id="UP001597053"/>
    </source>
</evidence>
<evidence type="ECO:0000256" key="3">
    <source>
        <dbReference type="ARBA" id="ARBA00012438"/>
    </source>
</evidence>
<sequence length="83" mass="9150">MRGGHGLTGLLRGSRRIEPTGEDVDHSIPTDPELLLRVLCHEFRTPVTSLTSLTGALADERRELTAADRRAIIRLARDQAAHL</sequence>
<accession>A0ABW3ACD3</accession>
<reference evidence="6" key="1">
    <citation type="journal article" date="2019" name="Int. J. Syst. Evol. Microbiol.">
        <title>The Global Catalogue of Microorganisms (GCM) 10K type strain sequencing project: providing services to taxonomists for standard genome sequencing and annotation.</title>
        <authorList>
            <consortium name="The Broad Institute Genomics Platform"/>
            <consortium name="The Broad Institute Genome Sequencing Center for Infectious Disease"/>
            <person name="Wu L."/>
            <person name="Ma J."/>
        </authorList>
    </citation>
    <scope>NUCLEOTIDE SEQUENCE [LARGE SCALE GENOMIC DNA]</scope>
    <source>
        <strain evidence="6">JCM 32148</strain>
    </source>
</reference>
<name>A0ABW3ACD3_9ACTN</name>
<feature type="non-terminal residue" evidence="5">
    <location>
        <position position="83"/>
    </location>
</feature>